<dbReference type="RefSeq" id="WP_085756763.1">
    <property type="nucleotide sequence ID" value="NZ_CP019343.1"/>
</dbReference>
<dbReference type="PANTHER" id="PTHR11066">
    <property type="entry name" value="ACYL-COA THIOESTERASE"/>
    <property type="match status" value="1"/>
</dbReference>
<feature type="domain" description="Acyl-CoA thioesterase 2 C-terminal" evidence="9">
    <location>
        <begin position="169"/>
        <end position="285"/>
    </location>
</feature>
<evidence type="ECO:0000256" key="5">
    <source>
        <dbReference type="ARBA" id="ARBA00038894"/>
    </source>
</evidence>
<dbReference type="Proteomes" id="UP000193450">
    <property type="component" value="Chromosome"/>
</dbReference>
<dbReference type="Pfam" id="PF02551">
    <property type="entry name" value="Acyl_CoA_thio"/>
    <property type="match status" value="1"/>
</dbReference>
<accession>A0A1X9N4J7</accession>
<sequence length="290" mass="32890">MNNHSPELLAQLLEHLQIEQLDAYLFRGASPKQDWPRVFGGQVLAQAMYAASTTVSEERQVHSLHGYFLRAGKPDIPIIYEVDPIRDGGSFTTRRVVAIQEGKAIFNSSMSFQKPEQGLEHQFDMPDVVGPEGLQSDADYWEEVNKAHPGKFFSRPPLFRAIDFRLIQRRDLFKPEAMAPEQGVWFKTNATMPDDPAAHHVMLSYISDMHFMSTSLMPHTIALPGGKVQGASLDHAMWFHDDFRVDEWMYYHMDSPRSSGGRGINRGSIYTQDGRLVVSTAQEGLIRVRK</sequence>
<dbReference type="GO" id="GO:0006637">
    <property type="term" value="P:acyl-CoA metabolic process"/>
    <property type="evidence" value="ECO:0007669"/>
    <property type="project" value="InterPro"/>
</dbReference>
<dbReference type="GO" id="GO:0009062">
    <property type="term" value="P:fatty acid catabolic process"/>
    <property type="evidence" value="ECO:0007669"/>
    <property type="project" value="TreeGrafter"/>
</dbReference>
<dbReference type="InterPro" id="IPR029069">
    <property type="entry name" value="HotDog_dom_sf"/>
</dbReference>
<dbReference type="InterPro" id="IPR049449">
    <property type="entry name" value="TesB_ACOT8-like_N"/>
</dbReference>
<evidence type="ECO:0000256" key="6">
    <source>
        <dbReference type="ARBA" id="ARBA00050943"/>
    </source>
</evidence>
<evidence type="ECO:0000313" key="11">
    <source>
        <dbReference type="EMBL" id="ARN72676.1"/>
    </source>
</evidence>
<dbReference type="KEGG" id="osg:BST96_00235"/>
<dbReference type="InterPro" id="IPR025652">
    <property type="entry name" value="TesB_C"/>
</dbReference>
<feature type="domain" description="Acyl-CoA thioesterase-like N-terminal HotDog" evidence="10">
    <location>
        <begin position="33"/>
        <end position="113"/>
    </location>
</feature>
<dbReference type="STRING" id="716816.BST96_00235"/>
<evidence type="ECO:0000313" key="12">
    <source>
        <dbReference type="Proteomes" id="UP000193450"/>
    </source>
</evidence>
<reference evidence="11 12" key="1">
    <citation type="submission" date="2016-11" db="EMBL/GenBank/DDBJ databases">
        <title>Trade-off between light-utilization and light-protection in marine flavobacteria.</title>
        <authorList>
            <person name="Kumagai Y."/>
        </authorList>
    </citation>
    <scope>NUCLEOTIDE SEQUENCE [LARGE SCALE GENOMIC DNA]</scope>
    <source>
        <strain evidence="11 12">NBRC 107125</strain>
    </source>
</reference>
<protein>
    <recommendedName>
        <fullName evidence="7">Acyl-CoA thioesterase 2</fullName>
        <ecNumber evidence="5">3.1.2.20</ecNumber>
    </recommendedName>
    <alternativeName>
        <fullName evidence="8">Thioesterase II</fullName>
    </alternativeName>
</protein>
<dbReference type="PANTHER" id="PTHR11066:SF34">
    <property type="entry name" value="ACYL-COENZYME A THIOESTERASE 8"/>
    <property type="match status" value="1"/>
</dbReference>
<comment type="similarity">
    <text evidence="1">Belongs to the C/M/P thioester hydrolase family.</text>
</comment>
<dbReference type="GO" id="GO:0005829">
    <property type="term" value="C:cytosol"/>
    <property type="evidence" value="ECO:0007669"/>
    <property type="project" value="TreeGrafter"/>
</dbReference>
<evidence type="ECO:0000256" key="1">
    <source>
        <dbReference type="ARBA" id="ARBA00006538"/>
    </source>
</evidence>
<keyword evidence="4" id="KW-0443">Lipid metabolism</keyword>
<keyword evidence="12" id="KW-1185">Reference proteome</keyword>
<keyword evidence="3" id="KW-0378">Hydrolase</keyword>
<dbReference type="InterPro" id="IPR003703">
    <property type="entry name" value="Acyl_CoA_thio"/>
</dbReference>
<evidence type="ECO:0000256" key="7">
    <source>
        <dbReference type="ARBA" id="ARBA00071120"/>
    </source>
</evidence>
<name>A0A1X9N4J7_9GAMM</name>
<dbReference type="Gene3D" id="2.40.160.210">
    <property type="entry name" value="Acyl-CoA thioesterase, double hotdog domain"/>
    <property type="match status" value="1"/>
</dbReference>
<proteinExistence type="inferred from homology"/>
<evidence type="ECO:0000256" key="8">
    <source>
        <dbReference type="ARBA" id="ARBA00079653"/>
    </source>
</evidence>
<dbReference type="InterPro" id="IPR042171">
    <property type="entry name" value="Acyl-CoA_hotdog"/>
</dbReference>
<dbReference type="CDD" id="cd03445">
    <property type="entry name" value="Thioesterase_II_repeat2"/>
    <property type="match status" value="1"/>
</dbReference>
<organism evidence="11 12">
    <name type="scientific">Oceanicoccus sagamiensis</name>
    <dbReference type="NCBI Taxonomy" id="716816"/>
    <lineage>
        <taxon>Bacteria</taxon>
        <taxon>Pseudomonadati</taxon>
        <taxon>Pseudomonadota</taxon>
        <taxon>Gammaproteobacteria</taxon>
        <taxon>Cellvibrionales</taxon>
        <taxon>Spongiibacteraceae</taxon>
        <taxon>Oceanicoccus</taxon>
    </lineage>
</organism>
<dbReference type="CDD" id="cd03444">
    <property type="entry name" value="Thioesterase_II_repeat1"/>
    <property type="match status" value="1"/>
</dbReference>
<comment type="subunit">
    <text evidence="2">Homotetramer.</text>
</comment>
<evidence type="ECO:0000256" key="2">
    <source>
        <dbReference type="ARBA" id="ARBA00011881"/>
    </source>
</evidence>
<dbReference type="EC" id="3.1.2.20" evidence="5"/>
<dbReference type="SUPFAM" id="SSF54637">
    <property type="entry name" value="Thioesterase/thiol ester dehydrase-isomerase"/>
    <property type="match status" value="2"/>
</dbReference>
<evidence type="ECO:0000256" key="4">
    <source>
        <dbReference type="ARBA" id="ARBA00023098"/>
    </source>
</evidence>
<evidence type="ECO:0000259" key="10">
    <source>
        <dbReference type="Pfam" id="PF13622"/>
    </source>
</evidence>
<dbReference type="AlphaFoldDB" id="A0A1X9N4J7"/>
<dbReference type="Pfam" id="PF13622">
    <property type="entry name" value="4HBT_3"/>
    <property type="match status" value="1"/>
</dbReference>
<dbReference type="FunFam" id="2.40.160.210:FF:000001">
    <property type="entry name" value="Acyl-CoA thioesterase II"/>
    <property type="match status" value="1"/>
</dbReference>
<comment type="catalytic activity">
    <reaction evidence="6">
        <text>a fatty acyl-CoA + H2O = a fatty acid + CoA + H(+)</text>
        <dbReference type="Rhea" id="RHEA:16781"/>
        <dbReference type="ChEBI" id="CHEBI:15377"/>
        <dbReference type="ChEBI" id="CHEBI:15378"/>
        <dbReference type="ChEBI" id="CHEBI:28868"/>
        <dbReference type="ChEBI" id="CHEBI:57287"/>
        <dbReference type="ChEBI" id="CHEBI:77636"/>
        <dbReference type="EC" id="3.1.2.20"/>
    </reaction>
    <physiologicalReaction direction="left-to-right" evidence="6">
        <dbReference type="Rhea" id="RHEA:16782"/>
    </physiologicalReaction>
</comment>
<dbReference type="GO" id="GO:0047617">
    <property type="term" value="F:fatty acyl-CoA hydrolase activity"/>
    <property type="evidence" value="ECO:0007669"/>
    <property type="project" value="UniProtKB-EC"/>
</dbReference>
<dbReference type="EMBL" id="CP019343">
    <property type="protein sequence ID" value="ARN72676.1"/>
    <property type="molecule type" value="Genomic_DNA"/>
</dbReference>
<gene>
    <name evidence="11" type="ORF">BST96_00235</name>
</gene>
<evidence type="ECO:0000259" key="9">
    <source>
        <dbReference type="Pfam" id="PF02551"/>
    </source>
</evidence>
<evidence type="ECO:0000256" key="3">
    <source>
        <dbReference type="ARBA" id="ARBA00022801"/>
    </source>
</evidence>